<proteinExistence type="predicted"/>
<organism evidence="1">
    <name type="scientific">hydrothermal vent metagenome</name>
    <dbReference type="NCBI Taxonomy" id="652676"/>
    <lineage>
        <taxon>unclassified sequences</taxon>
        <taxon>metagenomes</taxon>
        <taxon>ecological metagenomes</taxon>
    </lineage>
</organism>
<dbReference type="PANTHER" id="PTHR34071:SF2">
    <property type="entry name" value="FLAVIN-NUCLEOTIDE-BINDING PROTEIN"/>
    <property type="match status" value="1"/>
</dbReference>
<dbReference type="Pfam" id="PF12900">
    <property type="entry name" value="Pyridox_ox_2"/>
    <property type="match status" value="1"/>
</dbReference>
<reference evidence="1" key="1">
    <citation type="submission" date="2015-10" db="EMBL/GenBank/DDBJ databases">
        <authorList>
            <person name="Gilbert D.G."/>
        </authorList>
    </citation>
    <scope>NUCLEOTIDE SEQUENCE</scope>
</reference>
<dbReference type="InterPro" id="IPR024747">
    <property type="entry name" value="Pyridox_Oxase-rel"/>
</dbReference>
<evidence type="ECO:0000313" key="1">
    <source>
        <dbReference type="EMBL" id="CUV09116.1"/>
    </source>
</evidence>
<dbReference type="PANTHER" id="PTHR34071">
    <property type="entry name" value="5-NITROIMIDAZOLE ANTIBIOTICS RESISTANCE PROTEIN, NIMA-FAMILY-RELATED PROTEIN-RELATED"/>
    <property type="match status" value="1"/>
</dbReference>
<name>A0A160VEW0_9ZZZZ</name>
<protein>
    <submittedName>
        <fullName evidence="1">Pyridoxamine 5'-phosphate oxidase-related, FMN-binding</fullName>
    </submittedName>
</protein>
<dbReference type="AlphaFoldDB" id="A0A160VEW0"/>
<dbReference type="InterPro" id="IPR012349">
    <property type="entry name" value="Split_barrel_FMN-bd"/>
</dbReference>
<dbReference type="SUPFAM" id="SSF50475">
    <property type="entry name" value="FMN-binding split barrel"/>
    <property type="match status" value="1"/>
</dbReference>
<gene>
    <name evidence="1" type="ORF">MGWOODY_Mmi1494</name>
</gene>
<dbReference type="Gene3D" id="2.30.110.10">
    <property type="entry name" value="Electron Transport, Fmn-binding Protein, Chain A"/>
    <property type="match status" value="1"/>
</dbReference>
<dbReference type="EMBL" id="FAXC01000183">
    <property type="protein sequence ID" value="CUV09116.1"/>
    <property type="molecule type" value="Genomic_DNA"/>
</dbReference>
<accession>A0A160VEW0</accession>
<sequence length="193" mass="23085">MNYDPNKKPINQSRRPELEMDDQWIIQFLHKTHFGHIATRDGDQPFVIPTTFWYSEENHEIYFHSNAFGRIRFNADNYLEVCFECFSSGRLLPSNIPLEKSVQYESVMAFGKVQVIKSLDEKREKLNGLLQKYFGEMDSGKDYRPITNNEIKRTSVYRIKIDHWSGKRNWPERADQAEEGEWPDLDTKWFEFY</sequence>